<reference evidence="2 3" key="1">
    <citation type="submission" date="2018-08" db="EMBL/GenBank/DDBJ databases">
        <title>Aphanomyces genome sequencing and annotation.</title>
        <authorList>
            <person name="Minardi D."/>
            <person name="Oidtmann B."/>
            <person name="Van Der Giezen M."/>
            <person name="Studholme D.J."/>
        </authorList>
    </citation>
    <scope>NUCLEOTIDE SEQUENCE [LARGE SCALE GENOMIC DNA]</scope>
    <source>
        <strain evidence="2 3">Kv</strain>
    </source>
</reference>
<name>A0A397BSN6_APHAT</name>
<evidence type="ECO:0000313" key="3">
    <source>
        <dbReference type="Proteomes" id="UP000265427"/>
    </source>
</evidence>
<keyword evidence="1" id="KW-0732">Signal</keyword>
<comment type="caution">
    <text evidence="2">The sequence shown here is derived from an EMBL/GenBank/DDBJ whole genome shotgun (WGS) entry which is preliminary data.</text>
</comment>
<sequence length="185" mass="18291">MKLSKVALIGLLFVVARVQAQDALPASNDTPVVQISDINDYESPLDNSDKSTQGEIAAAAAVDAGATEYQAADIADAIDNEGASAASASIDAGLTNSQAVEVITEVVTASEDIPSQGEVAADAAADVGATDAQVEEIKDAIDSGASAASAALDAGLSDAQTAEVIDQVTSASDEIADPADVAAAT</sequence>
<accession>A0A397BSN6</accession>
<organism evidence="2 3">
    <name type="scientific">Aphanomyces astaci</name>
    <name type="common">Crayfish plague agent</name>
    <dbReference type="NCBI Taxonomy" id="112090"/>
    <lineage>
        <taxon>Eukaryota</taxon>
        <taxon>Sar</taxon>
        <taxon>Stramenopiles</taxon>
        <taxon>Oomycota</taxon>
        <taxon>Saprolegniomycetes</taxon>
        <taxon>Saprolegniales</taxon>
        <taxon>Verrucalvaceae</taxon>
        <taxon>Aphanomyces</taxon>
    </lineage>
</organism>
<protein>
    <submittedName>
        <fullName evidence="2">Uncharacterized protein</fullName>
    </submittedName>
</protein>
<feature type="chain" id="PRO_5017292486" evidence="1">
    <location>
        <begin position="21"/>
        <end position="185"/>
    </location>
</feature>
<evidence type="ECO:0000313" key="2">
    <source>
        <dbReference type="EMBL" id="RHY21449.1"/>
    </source>
</evidence>
<dbReference type="AlphaFoldDB" id="A0A397BSN6"/>
<proteinExistence type="predicted"/>
<feature type="signal peptide" evidence="1">
    <location>
        <begin position="1"/>
        <end position="20"/>
    </location>
</feature>
<gene>
    <name evidence="2" type="ORF">DYB36_011427</name>
</gene>
<dbReference type="Proteomes" id="UP000265427">
    <property type="component" value="Unassembled WGS sequence"/>
</dbReference>
<evidence type="ECO:0000256" key="1">
    <source>
        <dbReference type="SAM" id="SignalP"/>
    </source>
</evidence>
<dbReference type="EMBL" id="QUSZ01002646">
    <property type="protein sequence ID" value="RHY21449.1"/>
    <property type="molecule type" value="Genomic_DNA"/>
</dbReference>
<feature type="non-terminal residue" evidence="2">
    <location>
        <position position="185"/>
    </location>
</feature>